<comment type="caution">
    <text evidence="1">The sequence shown here is derived from an EMBL/GenBank/DDBJ whole genome shotgun (WGS) entry which is preliminary data.</text>
</comment>
<organism evidence="1 2">
    <name type="scientific">Alloyangia mangrovi</name>
    <dbReference type="NCBI Taxonomy" id="1779329"/>
    <lineage>
        <taxon>Bacteria</taxon>
        <taxon>Pseudomonadati</taxon>
        <taxon>Pseudomonadota</taxon>
        <taxon>Alphaproteobacteria</taxon>
        <taxon>Rhodobacterales</taxon>
        <taxon>Roseobacteraceae</taxon>
        <taxon>Alloyangia</taxon>
    </lineage>
</organism>
<feature type="non-terminal residue" evidence="1">
    <location>
        <position position="157"/>
    </location>
</feature>
<reference evidence="2" key="1">
    <citation type="submission" date="2023-07" db="EMBL/GenBank/DDBJ databases">
        <title>Yangia mangrovi SAOS 153D genome.</title>
        <authorList>
            <person name="Verma A."/>
            <person name="Pal Y."/>
            <person name="Sundharam S."/>
            <person name="Bisht B."/>
            <person name="Srinivasan K."/>
        </authorList>
    </citation>
    <scope>NUCLEOTIDE SEQUENCE [LARGE SCALE GENOMIC DNA]</scope>
    <source>
        <strain evidence="2">SAOS 153D</strain>
    </source>
</reference>
<sequence length="157" mass="17072">MSAAYLYGLMRCDTLGTRLARRPIEGAFGPVQALALEGAVLAMTPHDGHPVPQRRRYLTAHARVLEALMTHGPVLPFRFGHVVRDTTRLATMVGRATPQIDRNFARIEGHAEVGLRVEFDRAAALGATLEAMPDLARQRDALAARGGGGRLAQIDLR</sequence>
<dbReference type="Proteomes" id="UP000217448">
    <property type="component" value="Unassembled WGS sequence"/>
</dbReference>
<dbReference type="Pfam" id="PF06386">
    <property type="entry name" value="GvpL_GvpF"/>
    <property type="match status" value="1"/>
</dbReference>
<proteinExistence type="predicted"/>
<gene>
    <name evidence="1" type="ORF">CLG85_023690</name>
</gene>
<evidence type="ECO:0000313" key="1">
    <source>
        <dbReference type="EMBL" id="MCT4373133.1"/>
    </source>
</evidence>
<dbReference type="RefSeq" id="WP_260350177.1">
    <property type="nucleotide sequence ID" value="NZ_NTHN02000070.1"/>
</dbReference>
<accession>A0ABT2KSQ1</accession>
<name>A0ABT2KSQ1_9RHOB</name>
<evidence type="ECO:0000313" key="2">
    <source>
        <dbReference type="Proteomes" id="UP000217448"/>
    </source>
</evidence>
<keyword evidence="2" id="KW-1185">Reference proteome</keyword>
<protein>
    <submittedName>
        <fullName evidence="1">GvpL/GvpF family gas vesicle protein</fullName>
    </submittedName>
</protein>
<dbReference type="InterPro" id="IPR009430">
    <property type="entry name" value="GvpL/GvpF"/>
</dbReference>
<dbReference type="EMBL" id="NTHN02000070">
    <property type="protein sequence ID" value="MCT4373133.1"/>
    <property type="molecule type" value="Genomic_DNA"/>
</dbReference>